<evidence type="ECO:0000313" key="3">
    <source>
        <dbReference type="Proteomes" id="UP001329430"/>
    </source>
</evidence>
<keyword evidence="1" id="KW-0732">Signal</keyword>
<dbReference type="PANTHER" id="PTHR11008:SF13">
    <property type="entry name" value="FI04421P"/>
    <property type="match status" value="1"/>
</dbReference>
<dbReference type="EMBL" id="JAVRBK010000009">
    <property type="protein sequence ID" value="KAK5639517.1"/>
    <property type="molecule type" value="Genomic_DNA"/>
</dbReference>
<evidence type="ECO:0000313" key="2">
    <source>
        <dbReference type="EMBL" id="KAK5639517.1"/>
    </source>
</evidence>
<dbReference type="SMART" id="SM00700">
    <property type="entry name" value="JHBP"/>
    <property type="match status" value="1"/>
</dbReference>
<dbReference type="PANTHER" id="PTHR11008">
    <property type="entry name" value="PROTEIN TAKEOUT-LIKE PROTEIN"/>
    <property type="match status" value="1"/>
</dbReference>
<dbReference type="GO" id="GO:0008289">
    <property type="term" value="F:lipid binding"/>
    <property type="evidence" value="ECO:0007669"/>
    <property type="project" value="InterPro"/>
</dbReference>
<reference evidence="2 3" key="1">
    <citation type="journal article" date="2024" name="Insects">
        <title>An Improved Chromosome-Level Genome Assembly of the Firefly Pyrocoelia pectoralis.</title>
        <authorList>
            <person name="Fu X."/>
            <person name="Meyer-Rochow V.B."/>
            <person name="Ballantyne L."/>
            <person name="Zhu X."/>
        </authorList>
    </citation>
    <scope>NUCLEOTIDE SEQUENCE [LARGE SCALE GENOMIC DNA]</scope>
    <source>
        <strain evidence="2">XCY_ONT2</strain>
    </source>
</reference>
<dbReference type="Pfam" id="PF16984">
    <property type="entry name" value="Grp7_allergen"/>
    <property type="match status" value="1"/>
</dbReference>
<feature type="signal peptide" evidence="1">
    <location>
        <begin position="1"/>
        <end position="24"/>
    </location>
</feature>
<organism evidence="2 3">
    <name type="scientific">Pyrocoelia pectoralis</name>
    <dbReference type="NCBI Taxonomy" id="417401"/>
    <lineage>
        <taxon>Eukaryota</taxon>
        <taxon>Metazoa</taxon>
        <taxon>Ecdysozoa</taxon>
        <taxon>Arthropoda</taxon>
        <taxon>Hexapoda</taxon>
        <taxon>Insecta</taxon>
        <taxon>Pterygota</taxon>
        <taxon>Neoptera</taxon>
        <taxon>Endopterygota</taxon>
        <taxon>Coleoptera</taxon>
        <taxon>Polyphaga</taxon>
        <taxon>Elateriformia</taxon>
        <taxon>Elateroidea</taxon>
        <taxon>Lampyridae</taxon>
        <taxon>Lampyrinae</taxon>
        <taxon>Pyrocoelia</taxon>
    </lineage>
</organism>
<dbReference type="Pfam" id="PF06585">
    <property type="entry name" value="JHBP"/>
    <property type="match status" value="1"/>
</dbReference>
<dbReference type="AlphaFoldDB" id="A0AAN7ZE27"/>
<feature type="chain" id="PRO_5042840637" evidence="1">
    <location>
        <begin position="25"/>
        <end position="442"/>
    </location>
</feature>
<evidence type="ECO:0000256" key="1">
    <source>
        <dbReference type="SAM" id="SignalP"/>
    </source>
</evidence>
<dbReference type="InterPro" id="IPR010562">
    <property type="entry name" value="Haemolymph_juvenile_hormone-bd"/>
</dbReference>
<protein>
    <submittedName>
        <fullName evidence="2">Uncharacterized protein</fullName>
    </submittedName>
</protein>
<dbReference type="InterPro" id="IPR017943">
    <property type="entry name" value="Bactericidal_perm-incr_a/b_dom"/>
</dbReference>
<dbReference type="SUPFAM" id="SSF55394">
    <property type="entry name" value="Bactericidal permeability-increasing protein, BPI"/>
    <property type="match status" value="1"/>
</dbReference>
<dbReference type="InterPro" id="IPR020234">
    <property type="entry name" value="Mite_allergen_group-7"/>
</dbReference>
<dbReference type="Gene3D" id="3.15.10.50">
    <property type="match status" value="1"/>
</dbReference>
<dbReference type="InterPro" id="IPR038602">
    <property type="entry name" value="Mite_allergen_7_sf"/>
</dbReference>
<name>A0AAN7ZE27_9COLE</name>
<dbReference type="Proteomes" id="UP001329430">
    <property type="component" value="Chromosome 9"/>
</dbReference>
<sequence length="442" mass="49837">MSWLIRVGLLIYLYSALFVCAALAEGSENVNLETLQLGEKKISEYVRAILEHYKQKDPVGIPGAPVPDPFDIPPFSHSFSVGKMHFDKVKLYGLSKFRISHVTVDLAKMQVEAALRIEVLYVMGNYTLSTWLSKSQGPFTVQLSDVFVQAVAKLEVEDEGKLEAQEMNMDITLKNIAMNFERLGFFDSVFQGIINSVGTVIFDSIKPFILSEVNTNMRNDVNKQVRLIPLQFPNSISPFDKLISEGRSQVRALNYDPFKLDDYNYTASLFSLEMTHIWLTGLSSFHRVGNMTFEIRNHSLHLNIEIGTQKLKGTTHWEVGVIAGVMSRAGTASFTVEYLRVGIEISQSMDTRNSPQLNDLQLELGNIQVRCDGAGTLDYVIEFAINVIPNLLRYQIMDALESPIKNRIQEVLSTINVEKVIHENLPKLDEHQKTGFKGILNI</sequence>
<keyword evidence="3" id="KW-1185">Reference proteome</keyword>
<proteinExistence type="predicted"/>
<dbReference type="InterPro" id="IPR038606">
    <property type="entry name" value="To_sf"/>
</dbReference>
<dbReference type="Gene3D" id="3.15.10.30">
    <property type="entry name" value="Haemolymph juvenile hormone binding protein"/>
    <property type="match status" value="1"/>
</dbReference>
<comment type="caution">
    <text evidence="2">The sequence shown here is derived from an EMBL/GenBank/DDBJ whole genome shotgun (WGS) entry which is preliminary data.</text>
</comment>
<gene>
    <name evidence="2" type="ORF">RI129_012009</name>
</gene>
<accession>A0AAN7ZE27</accession>